<evidence type="ECO:0000313" key="3">
    <source>
        <dbReference type="Proteomes" id="UP000821853"/>
    </source>
</evidence>
<dbReference type="AlphaFoldDB" id="A0A9J6H9F8"/>
<comment type="caution">
    <text evidence="2">The sequence shown here is derived from an EMBL/GenBank/DDBJ whole genome shotgun (WGS) entry which is preliminary data.</text>
</comment>
<dbReference type="EMBL" id="JABSTR010001064">
    <property type="protein sequence ID" value="KAH9383365.1"/>
    <property type="molecule type" value="Genomic_DNA"/>
</dbReference>
<reference evidence="2 3" key="1">
    <citation type="journal article" date="2020" name="Cell">
        <title>Large-Scale Comparative Analyses of Tick Genomes Elucidate Their Genetic Diversity and Vector Capacities.</title>
        <authorList>
            <consortium name="Tick Genome and Microbiome Consortium (TIGMIC)"/>
            <person name="Jia N."/>
            <person name="Wang J."/>
            <person name="Shi W."/>
            <person name="Du L."/>
            <person name="Sun Y."/>
            <person name="Zhan W."/>
            <person name="Jiang J.F."/>
            <person name="Wang Q."/>
            <person name="Zhang B."/>
            <person name="Ji P."/>
            <person name="Bell-Sakyi L."/>
            <person name="Cui X.M."/>
            <person name="Yuan T.T."/>
            <person name="Jiang B.G."/>
            <person name="Yang W.F."/>
            <person name="Lam T.T."/>
            <person name="Chang Q.C."/>
            <person name="Ding S.J."/>
            <person name="Wang X.J."/>
            <person name="Zhu J.G."/>
            <person name="Ruan X.D."/>
            <person name="Zhao L."/>
            <person name="Wei J.T."/>
            <person name="Ye R.Z."/>
            <person name="Que T.C."/>
            <person name="Du C.H."/>
            <person name="Zhou Y.H."/>
            <person name="Cheng J.X."/>
            <person name="Dai P.F."/>
            <person name="Guo W.B."/>
            <person name="Han X.H."/>
            <person name="Huang E.J."/>
            <person name="Li L.F."/>
            <person name="Wei W."/>
            <person name="Gao Y.C."/>
            <person name="Liu J.Z."/>
            <person name="Shao H.Z."/>
            <person name="Wang X."/>
            <person name="Wang C.C."/>
            <person name="Yang T.C."/>
            <person name="Huo Q.B."/>
            <person name="Li W."/>
            <person name="Chen H.Y."/>
            <person name="Chen S.E."/>
            <person name="Zhou L.G."/>
            <person name="Ni X.B."/>
            <person name="Tian J.H."/>
            <person name="Sheng Y."/>
            <person name="Liu T."/>
            <person name="Pan Y.S."/>
            <person name="Xia L.Y."/>
            <person name="Li J."/>
            <person name="Zhao F."/>
            <person name="Cao W.C."/>
        </authorList>
    </citation>
    <scope>NUCLEOTIDE SEQUENCE [LARGE SCALE GENOMIC DNA]</scope>
    <source>
        <strain evidence="2">HaeL-2018</strain>
    </source>
</reference>
<gene>
    <name evidence="2" type="ORF">HPB48_024584</name>
</gene>
<keyword evidence="3" id="KW-1185">Reference proteome</keyword>
<feature type="compositionally biased region" description="Basic residues" evidence="1">
    <location>
        <begin position="312"/>
        <end position="356"/>
    </location>
</feature>
<feature type="region of interest" description="Disordered" evidence="1">
    <location>
        <begin position="293"/>
        <end position="359"/>
    </location>
</feature>
<feature type="region of interest" description="Disordered" evidence="1">
    <location>
        <begin position="133"/>
        <end position="153"/>
    </location>
</feature>
<protein>
    <submittedName>
        <fullName evidence="2">Uncharacterized protein</fullName>
    </submittedName>
</protein>
<evidence type="ECO:0000256" key="1">
    <source>
        <dbReference type="SAM" id="MobiDB-lite"/>
    </source>
</evidence>
<proteinExistence type="predicted"/>
<organism evidence="2 3">
    <name type="scientific">Haemaphysalis longicornis</name>
    <name type="common">Bush tick</name>
    <dbReference type="NCBI Taxonomy" id="44386"/>
    <lineage>
        <taxon>Eukaryota</taxon>
        <taxon>Metazoa</taxon>
        <taxon>Ecdysozoa</taxon>
        <taxon>Arthropoda</taxon>
        <taxon>Chelicerata</taxon>
        <taxon>Arachnida</taxon>
        <taxon>Acari</taxon>
        <taxon>Parasitiformes</taxon>
        <taxon>Ixodida</taxon>
        <taxon>Ixodoidea</taxon>
        <taxon>Ixodidae</taxon>
        <taxon>Haemaphysalinae</taxon>
        <taxon>Haemaphysalis</taxon>
    </lineage>
</organism>
<name>A0A9J6H9F8_HAELO</name>
<accession>A0A9J6H9F8</accession>
<dbReference type="VEuPathDB" id="VectorBase:HLOH_056583"/>
<dbReference type="Proteomes" id="UP000821853">
    <property type="component" value="Unassembled WGS sequence"/>
</dbReference>
<feature type="compositionally biased region" description="Basic and acidic residues" evidence="1">
    <location>
        <begin position="302"/>
        <end position="311"/>
    </location>
</feature>
<evidence type="ECO:0000313" key="2">
    <source>
        <dbReference type="EMBL" id="KAH9383365.1"/>
    </source>
</evidence>
<sequence>MLRILLLLLRRCYRRLWRRVPSPSDARLISSEAPLVADPASSSGAALAASPAAESATILVAVLLPDLQILMELWVGEKPRTGTAFEGAQRSIDAGARHSRAAHVVEEPAERTVSLLPAGPAVCVGAPDRGANKGPRLAVGRQSGPNGRENGARCEPAARLTADWIRRKRTPAVCFCTCTVLATLDSLVFTTRIGRFSKRARSLKTRLVRWHCMRVPHGSDKSVGERKQVTGVRADSCANAAQRQDVKSRSDNVSCHLPATVSNVPITREDDAHATLLAIIYSLALRRIASPLPQTSPQAASAREEKRDQRARLRGKRVARSSSHHHRHHRSTSGRSTNGKRRGRRRKETSRQRARARQVSARIVGRVLMNIQKMRTRGETARIRFMFSEDRNKYDVRFRHREKRRLLQ</sequence>